<dbReference type="Gene3D" id="1.10.1370.10">
    <property type="entry name" value="Neurolysin, domain 3"/>
    <property type="match status" value="1"/>
</dbReference>
<dbReference type="GO" id="GO:0006508">
    <property type="term" value="P:proteolysis"/>
    <property type="evidence" value="ECO:0007669"/>
    <property type="project" value="UniProtKB-KW"/>
</dbReference>
<comment type="similarity">
    <text evidence="1 7">Belongs to the peptidase M3 family.</text>
</comment>
<accession>A0AAD6N987</accession>
<evidence type="ECO:0000256" key="1">
    <source>
        <dbReference type="ARBA" id="ARBA00006040"/>
    </source>
</evidence>
<dbReference type="InterPro" id="IPR001567">
    <property type="entry name" value="Pept_M3A_M3B_dom"/>
</dbReference>
<dbReference type="InterPro" id="IPR024077">
    <property type="entry name" value="Neurolysin/TOP_dom2"/>
</dbReference>
<dbReference type="PANTHER" id="PTHR11804">
    <property type="entry name" value="PROTEASE M3 THIMET OLIGOPEPTIDASE-RELATED"/>
    <property type="match status" value="1"/>
</dbReference>
<comment type="caution">
    <text evidence="9">The sequence shown here is derived from an EMBL/GenBank/DDBJ whole genome shotgun (WGS) entry which is preliminary data.</text>
</comment>
<dbReference type="GO" id="GO:0046872">
    <property type="term" value="F:metal ion binding"/>
    <property type="evidence" value="ECO:0007669"/>
    <property type="project" value="UniProtKB-UniRule"/>
</dbReference>
<protein>
    <recommendedName>
        <fullName evidence="8">Peptidase M3A/M3B catalytic domain-containing protein</fullName>
    </recommendedName>
</protein>
<evidence type="ECO:0000256" key="6">
    <source>
        <dbReference type="ARBA" id="ARBA00023049"/>
    </source>
</evidence>
<reference evidence="9" key="1">
    <citation type="journal article" date="2023" name="IMA Fungus">
        <title>Comparative genomic study of the Penicillium genus elucidates a diverse pangenome and 15 lateral gene transfer events.</title>
        <authorList>
            <person name="Petersen C."/>
            <person name="Sorensen T."/>
            <person name="Nielsen M.R."/>
            <person name="Sondergaard T.E."/>
            <person name="Sorensen J.L."/>
            <person name="Fitzpatrick D.A."/>
            <person name="Frisvad J.C."/>
            <person name="Nielsen K.L."/>
        </authorList>
    </citation>
    <scope>NUCLEOTIDE SEQUENCE</scope>
    <source>
        <strain evidence="9">IBT 15450</strain>
    </source>
</reference>
<evidence type="ECO:0000256" key="2">
    <source>
        <dbReference type="ARBA" id="ARBA00022670"/>
    </source>
</evidence>
<keyword evidence="3 7" id="KW-0479">Metal-binding</keyword>
<evidence type="ECO:0000256" key="5">
    <source>
        <dbReference type="ARBA" id="ARBA00022833"/>
    </source>
</evidence>
<keyword evidence="2 7" id="KW-0645">Protease</keyword>
<dbReference type="GO" id="GO:0006518">
    <property type="term" value="P:peptide metabolic process"/>
    <property type="evidence" value="ECO:0007669"/>
    <property type="project" value="TreeGrafter"/>
</dbReference>
<sequence length="703" mass="81184">MTILASQPLPGLIRAEDVLPTMTNIVARYRAALDTVARDVDPTTACFANTVQPLIEVENEMQGKLAMVAMLRYASPEKAAREASEEALQLFSEAESNFVAREDLYLLVKAVRDKAEPLDFESQKYLDELLKDYTRCGHGLLRVEDIEQYLNSRNTIDMLRRNFIRNLTDNVGGIWLTESDLEGVHDADMLRFHRKSERPANDYFIPFTKHDVATVLKYAKIPATRKRLYTANDKKAEENVSIFKDVILRRDNNARMLGYPSHAAFRLEKRVAKTTAWVHHFLDNLQDILLPKGRKEMEFLLKRKRNYLRHSKYPDEHPDIMPPWDFKFYIRLAEEELDVQHKKIAEYFPLQTVIASMLRLFAHCLRLRFESVAPEHLAHSSWHEDVEAWSVWDESSDARGSFIGHLYADLLSRPNKYRGSQDVNIQCSYIQGDGNRVYPTTLLMCSFPRPTATACALLEHKDVVSLFHELGHGMHDLLARTKYTRFHGWRAPPDFAEAPSVMLENWCWIKDELRQMSCHYTSLDSKLLEDWQLRHPGLPVPPTQIPDELLDPLVESRNHNRALWLLSQLAVSRFDMEVHDLPSHEACEAMDPTTLFNQVDEKLTLQPIPDREDRGHPHVHFGHLLSGYDAGYYSYLSAQVFAADLFESTFAANPRCQLAWERYRRGVLEYGGSRDELQMLHEFLGRPPNPYALLRSLLPSKVG</sequence>
<dbReference type="Proteomes" id="UP001219568">
    <property type="component" value="Unassembled WGS sequence"/>
</dbReference>
<dbReference type="PANTHER" id="PTHR11804:SF84">
    <property type="entry name" value="SACCHAROLYSIN"/>
    <property type="match status" value="1"/>
</dbReference>
<dbReference type="Gene3D" id="3.40.390.10">
    <property type="entry name" value="Collagenase (Catalytic Domain)"/>
    <property type="match status" value="1"/>
</dbReference>
<dbReference type="Pfam" id="PF01432">
    <property type="entry name" value="Peptidase_M3"/>
    <property type="match status" value="1"/>
</dbReference>
<keyword evidence="5 7" id="KW-0862">Zinc</keyword>
<dbReference type="CDD" id="cd06455">
    <property type="entry name" value="M3A_TOP"/>
    <property type="match status" value="1"/>
</dbReference>
<dbReference type="InterPro" id="IPR045090">
    <property type="entry name" value="Pept_M3A_M3B"/>
</dbReference>
<comment type="cofactor">
    <cofactor evidence="7">
        <name>Zn(2+)</name>
        <dbReference type="ChEBI" id="CHEBI:29105"/>
    </cofactor>
    <text evidence="7">Binds 1 zinc ion.</text>
</comment>
<keyword evidence="6 7" id="KW-0482">Metalloprotease</keyword>
<dbReference type="AlphaFoldDB" id="A0AAD6N987"/>
<keyword evidence="10" id="KW-1185">Reference proteome</keyword>
<name>A0AAD6N987_PENCN</name>
<dbReference type="EMBL" id="JAQJZL010000004">
    <property type="protein sequence ID" value="KAJ6044023.1"/>
    <property type="molecule type" value="Genomic_DNA"/>
</dbReference>
<proteinExistence type="inferred from homology"/>
<dbReference type="SUPFAM" id="SSF55486">
    <property type="entry name" value="Metalloproteases ('zincins'), catalytic domain"/>
    <property type="match status" value="1"/>
</dbReference>
<evidence type="ECO:0000259" key="8">
    <source>
        <dbReference type="Pfam" id="PF01432"/>
    </source>
</evidence>
<organism evidence="9 10">
    <name type="scientific">Penicillium canescens</name>
    <dbReference type="NCBI Taxonomy" id="5083"/>
    <lineage>
        <taxon>Eukaryota</taxon>
        <taxon>Fungi</taxon>
        <taxon>Dikarya</taxon>
        <taxon>Ascomycota</taxon>
        <taxon>Pezizomycotina</taxon>
        <taxon>Eurotiomycetes</taxon>
        <taxon>Eurotiomycetidae</taxon>
        <taxon>Eurotiales</taxon>
        <taxon>Aspergillaceae</taxon>
        <taxon>Penicillium</taxon>
    </lineage>
</organism>
<dbReference type="InterPro" id="IPR024079">
    <property type="entry name" value="MetalloPept_cat_dom_sf"/>
</dbReference>
<evidence type="ECO:0000256" key="7">
    <source>
        <dbReference type="RuleBase" id="RU003435"/>
    </source>
</evidence>
<evidence type="ECO:0000313" key="10">
    <source>
        <dbReference type="Proteomes" id="UP001219568"/>
    </source>
</evidence>
<gene>
    <name evidence="9" type="ORF">N7460_005378</name>
</gene>
<dbReference type="InterPro" id="IPR024080">
    <property type="entry name" value="Neurolysin/TOP_N"/>
</dbReference>
<reference evidence="9" key="2">
    <citation type="submission" date="2023-01" db="EMBL/GenBank/DDBJ databases">
        <authorList>
            <person name="Petersen C."/>
        </authorList>
    </citation>
    <scope>NUCLEOTIDE SEQUENCE</scope>
    <source>
        <strain evidence="9">IBT 15450</strain>
    </source>
</reference>
<evidence type="ECO:0000313" key="9">
    <source>
        <dbReference type="EMBL" id="KAJ6044023.1"/>
    </source>
</evidence>
<dbReference type="Gene3D" id="1.20.1050.40">
    <property type="entry name" value="Endopeptidase. Chain P, domain 1"/>
    <property type="match status" value="1"/>
</dbReference>
<dbReference type="GO" id="GO:0005758">
    <property type="term" value="C:mitochondrial intermembrane space"/>
    <property type="evidence" value="ECO:0007669"/>
    <property type="project" value="TreeGrafter"/>
</dbReference>
<keyword evidence="4 7" id="KW-0378">Hydrolase</keyword>
<evidence type="ECO:0000256" key="4">
    <source>
        <dbReference type="ARBA" id="ARBA00022801"/>
    </source>
</evidence>
<evidence type="ECO:0000256" key="3">
    <source>
        <dbReference type="ARBA" id="ARBA00022723"/>
    </source>
</evidence>
<feature type="domain" description="Peptidase M3A/M3B catalytic" evidence="8">
    <location>
        <begin position="215"/>
        <end position="696"/>
    </location>
</feature>
<dbReference type="GO" id="GO:0004222">
    <property type="term" value="F:metalloendopeptidase activity"/>
    <property type="evidence" value="ECO:0007669"/>
    <property type="project" value="InterPro"/>
</dbReference>